<dbReference type="SMART" id="SM00822">
    <property type="entry name" value="PKS_KR"/>
    <property type="match status" value="1"/>
</dbReference>
<dbReference type="GO" id="GO:0004312">
    <property type="term" value="F:fatty acid synthase activity"/>
    <property type="evidence" value="ECO:0007669"/>
    <property type="project" value="TreeGrafter"/>
</dbReference>
<evidence type="ECO:0000256" key="7">
    <source>
        <dbReference type="PROSITE-ProRule" id="PRU01363"/>
    </source>
</evidence>
<dbReference type="Pfam" id="PF00698">
    <property type="entry name" value="Acyl_transf_1"/>
    <property type="match status" value="1"/>
</dbReference>
<dbReference type="InterPro" id="IPR029063">
    <property type="entry name" value="SAM-dependent_MTases_sf"/>
</dbReference>
<feature type="domain" description="PKS/mFAS DH" evidence="11">
    <location>
        <begin position="937"/>
        <end position="1259"/>
    </location>
</feature>
<dbReference type="InterPro" id="IPR014030">
    <property type="entry name" value="Ketoacyl_synth_N"/>
</dbReference>
<dbReference type="STRING" id="1392250.A0A2I2GF92"/>
<dbReference type="GO" id="GO:0004315">
    <property type="term" value="F:3-oxoacyl-[acyl-carrier-protein] synthase activity"/>
    <property type="evidence" value="ECO:0007669"/>
    <property type="project" value="InterPro"/>
</dbReference>
<dbReference type="PROSITE" id="PS50075">
    <property type="entry name" value="CARRIER"/>
    <property type="match status" value="1"/>
</dbReference>
<evidence type="ECO:0000256" key="2">
    <source>
        <dbReference type="ARBA" id="ARBA00022553"/>
    </source>
</evidence>
<evidence type="ECO:0000259" key="9">
    <source>
        <dbReference type="PROSITE" id="PS50075"/>
    </source>
</evidence>
<dbReference type="CDD" id="cd05195">
    <property type="entry name" value="enoyl_red"/>
    <property type="match status" value="1"/>
</dbReference>
<dbReference type="Pfam" id="PF14765">
    <property type="entry name" value="PS-DH"/>
    <property type="match status" value="1"/>
</dbReference>
<dbReference type="Gene3D" id="3.10.129.110">
    <property type="entry name" value="Polyketide synthase dehydratase"/>
    <property type="match status" value="1"/>
</dbReference>
<dbReference type="FunFam" id="3.40.366.10:FF:000002">
    <property type="entry name" value="Probable polyketide synthase 2"/>
    <property type="match status" value="1"/>
</dbReference>
<dbReference type="VEuPathDB" id="FungiDB:P170DRAFT_351036"/>
<keyword evidence="13" id="KW-1185">Reference proteome</keyword>
<dbReference type="CDD" id="cd00833">
    <property type="entry name" value="PKS"/>
    <property type="match status" value="1"/>
</dbReference>
<feature type="domain" description="Carrier" evidence="9">
    <location>
        <begin position="2422"/>
        <end position="2499"/>
    </location>
</feature>
<dbReference type="InterPro" id="IPR057326">
    <property type="entry name" value="KR_dom"/>
</dbReference>
<feature type="active site" description="Proton donor; for dehydratase activity" evidence="7">
    <location>
        <position position="1167"/>
    </location>
</feature>
<dbReference type="SMART" id="SM00823">
    <property type="entry name" value="PKS_PP"/>
    <property type="match status" value="1"/>
</dbReference>
<dbReference type="PANTHER" id="PTHR43775:SF13">
    <property type="entry name" value="POLYKETIDE SYNTHASE 1"/>
    <property type="match status" value="1"/>
</dbReference>
<dbReference type="SUPFAM" id="SSF50129">
    <property type="entry name" value="GroES-like"/>
    <property type="match status" value="1"/>
</dbReference>
<keyword evidence="3" id="KW-0808">Transferase</keyword>
<feature type="compositionally biased region" description="Low complexity" evidence="8">
    <location>
        <begin position="9"/>
        <end position="26"/>
    </location>
</feature>
<sequence length="2516" mass="276125">MHSQHQSASNNTDNNDNGSTNVNGGNQNAGLEQLAIVGMACRLPGDVSSPEDFWELCSRGRSAWSPIPESRFNASAFYHPNPDRAGSISTKGGHFLKEDVGLFDAPFFNITLQEARSLDPQQRLALECTYEALENAGIPNHSIAGRKIGVFAGASIPEYDMNNFKDTEASPMYAATGTAASLQSNRISYYFDLQGPSLTIDTACSSSLTAVHLACQSLRAGECSTAIVAGCHLNLFPEGFISMTRARLLSEEGRTYAFDERGNGFGRGEGVGCIVLKPLDVAQKAGDAVRAIIVNTGTNQDGRTRGITMPNGAAQVSLMRSAYEEAGVDPALAGYVEAHGTGTQVGDPIEATALHTIFGKGRTPRQPLFIGSVKSNLGHLEGASGVVSIIKTAMMLERGFVLPNCNFDKANGDIPLAKWNMKVPKKLVPWPRGKPYASVNNFGFGGSNAHVILRAGSRSKGDGTIKSDPLPRKLFVLTGHDKQALAQRASDLNAYLVKHPAIFDNQLLGNIAYTLGQRRSFFQWRLAVSASVDKELVGFLTSNPEPHRAAQDPVLAFVFTGQGAQWLGMGKELIANYPVFRQTMRAVDACLADLGAAFSMIDELVLDDPATSSLSKAHMSQPACTAVQLALVDLLRSWRINPSAVTGHSSGEIAAAYAAKNLTLEECVQIAYARGLASSFLTQNSKTQGAMLAVGASATEVQPFIDALLNKHAVIACVNSGSSVTVSGDEEAIVELQGVLDKEQMFTRRLQVDVAYHSHHMKQVAQQYRLLMGKVAPKDSDIPFHSAVHGRKMSAPNLNASYWVDNLVSRVEFVQALQSLLTENPKVNTLIEIGPHCALQTPIKQISSHSFSSRTIEYLPTLKRKVDAVEAAQQFVGALFTRGFPVDLGAVNFPDTDRAQKPTLLTNMPKYPWNHSERYFHMSRLAHNLYYRPSPRNDLLGSLCMENIDLEPRWRNILRLDDFPWIRQHKVLGSNVYPLTAFLSMAIEAIVKQAELHHIILEKIELRDVSISRALTIPEGASVETMFTLRRVNESSSRSLDGWHEFKAFSWVETRGWEQHFHGFVKGQEHKDANPVDGNRREAAISEEISRQLSDIQTACTVPVESETLYSNVGSSGVEYGWLFRGLSDVFVSDDLKARATFSVPDTKPCMPNEYETDCIIHPVTLDHCLQILWTLLGYQNGQMDVTYVPSRISQFTISLARPFSAGTQFQLYARPPLPSSTHRPRGNRILVMQPEDPENAAIEIDGVVMVPMTNDGGRTWAKEPNAMCYKLHWEPCLDFLTTKDYKSLLEGSKGDPHGVQRMRLLDRLAEHYLRNALNRVSDEEVRNLENHYLKFYRWVQKACRTARLAEPLSQQTIEYVRNMNGSGALLYQIGESLPGILRGEVDPLTCMLEDDLLNRYYQEIDNMRQSYSQVSVCINQMGHQNPNLNIVEIGAGTGGATVPILEALGGGKSGTTPRFSQYTYTDISPGFFEKAKVKFEAWDHLMTYQTLDISSDPTKQGYQAHSYDLVVACNVLHATPEINKTVEHVRMLLKPGGKLILIEETSFKARLFPFASLPGWWLSQDPTRVDGPLLDLNGWNSVLAANDFSGIDIQLDDYPDSDDRSSSIMVSTAKGLKNGPENDGDIVIIEDGSQKESNLKRDLKQSLRESTGVLPVETKLTQANVTGKWCVFIGDMDQPILSQLDPSHFKKIQNLVSGARGLLWVIQHNNKDSRSLAENMVIGLARTVRSETGLPFKSQLTEADMEFTVRQGRICVSRLVDNDMLNLSIQQETQEAPPQLQPFQQPERPLRLTTGHSRMLDELYFTDDQSLEAQLPEDYIEVRVSHVGLNFRDVLVAMGQLQEGMLGQECSGTITAVGSKVTDFQVGDRVFAMSPGCLAAIARCPAYCAWTVPKNVSLEVAASVSTVFSTAYYSLIELGRLKEWESILIHAAAGGVGQAAIIIAQSIGARIFATVGSQQKKEFLMETYNLADDQIYFSRDTSFARGILHATDGEGVDVALNSLDGDALQATFKCVAPFGRFIEMGKRDIVQNSRLEMAPFDRNVSFASVDMNVVREKRPKMFNRLLRNSMDLFVRSKARVQWPITTLPISEIESGFRALQGGQVIGKMVVQMVDNEDDAPAMVKVHPARRPGAILQPKASYIVVGGTSGIGLDLASWLPSKGATHLILVSRSGASSDNAKQTLQDLTANGVAVEVCRCDISNQTDVTEKLGHVLGQMPPVRGDILFEKMTYDDYMAVIKPRVHGIMNLQTLLATSTLDFFINLSSGASFIGNMGQAQYAASGGFMAAMAQYPHASGLPCTTLDLPIVRGVGYLSEDQQKLEQVSAQLGTSAITATEIRCIVAAAIRNEIRTSSEGHCVIGFDFIKSTPVAELPHWVKDARFSNLTRLSRLMETAASNTASKHIAAEVSPAVAVRAARALDGAESLVVDAVIKKLSSILMRPAEELDPSVPISVYGLDSLVAIEVRNWITRELEASLQILEILASDSLPVLARLILKKSGILSVKVKEEWGLMNEG</sequence>
<dbReference type="Pfam" id="PF23297">
    <property type="entry name" value="ACP_SdgA_C"/>
    <property type="match status" value="1"/>
</dbReference>
<dbReference type="Gene3D" id="3.40.47.10">
    <property type="match status" value="1"/>
</dbReference>
<dbReference type="Pfam" id="PF08659">
    <property type="entry name" value="KR"/>
    <property type="match status" value="1"/>
</dbReference>
<reference evidence="12 13" key="1">
    <citation type="submission" date="2016-12" db="EMBL/GenBank/DDBJ databases">
        <title>The genomes of Aspergillus section Nigri reveals drivers in fungal speciation.</title>
        <authorList>
            <consortium name="DOE Joint Genome Institute"/>
            <person name="Vesth T.C."/>
            <person name="Nybo J."/>
            <person name="Theobald S."/>
            <person name="Brandl J."/>
            <person name="Frisvad J.C."/>
            <person name="Nielsen K.F."/>
            <person name="Lyhne E.K."/>
            <person name="Kogle M.E."/>
            <person name="Kuo A."/>
            <person name="Riley R."/>
            <person name="Clum A."/>
            <person name="Nolan M."/>
            <person name="Lipzen A."/>
            <person name="Salamov A."/>
            <person name="Henrissat B."/>
            <person name="Wiebenga A."/>
            <person name="De Vries R.P."/>
            <person name="Grigoriev I.V."/>
            <person name="Mortensen U.H."/>
            <person name="Andersen M.R."/>
            <person name="Baker S.E."/>
        </authorList>
    </citation>
    <scope>NUCLEOTIDE SEQUENCE [LARGE SCALE GENOMIC DNA]</scope>
    <source>
        <strain evidence="12 13">IBT 23096</strain>
    </source>
</reference>
<dbReference type="SUPFAM" id="SSF51735">
    <property type="entry name" value="NAD(P)-binding Rossmann-fold domains"/>
    <property type="match status" value="2"/>
</dbReference>
<dbReference type="InterPro" id="IPR020841">
    <property type="entry name" value="PKS_Beta-ketoAc_synthase_dom"/>
</dbReference>
<keyword evidence="4" id="KW-0521">NADP</keyword>
<dbReference type="InterPro" id="IPR020806">
    <property type="entry name" value="PKS_PP-bd"/>
</dbReference>
<dbReference type="Pfam" id="PF13602">
    <property type="entry name" value="ADH_zinc_N_2"/>
    <property type="match status" value="1"/>
</dbReference>
<evidence type="ECO:0000256" key="4">
    <source>
        <dbReference type="ARBA" id="ARBA00022857"/>
    </source>
</evidence>
<feature type="active site" description="Proton acceptor; for dehydratase activity" evidence="7">
    <location>
        <position position="969"/>
    </location>
</feature>
<dbReference type="InterPro" id="IPR032821">
    <property type="entry name" value="PKS_assoc"/>
</dbReference>
<dbReference type="PROSITE" id="PS52004">
    <property type="entry name" value="KS3_2"/>
    <property type="match status" value="1"/>
</dbReference>
<dbReference type="Pfam" id="PF21089">
    <property type="entry name" value="PKS_DH_N"/>
    <property type="match status" value="1"/>
</dbReference>
<dbReference type="OrthoDB" id="329835at2759"/>
<dbReference type="InterPro" id="IPR014031">
    <property type="entry name" value="Ketoacyl_synth_C"/>
</dbReference>
<dbReference type="Pfam" id="PF00109">
    <property type="entry name" value="ketoacyl-synt"/>
    <property type="match status" value="1"/>
</dbReference>
<dbReference type="InterPro" id="IPR014043">
    <property type="entry name" value="Acyl_transferase_dom"/>
</dbReference>
<evidence type="ECO:0000256" key="1">
    <source>
        <dbReference type="ARBA" id="ARBA00022450"/>
    </source>
</evidence>
<evidence type="ECO:0000313" key="13">
    <source>
        <dbReference type="Proteomes" id="UP000234275"/>
    </source>
</evidence>
<dbReference type="GO" id="GO:0044550">
    <property type="term" value="P:secondary metabolite biosynthetic process"/>
    <property type="evidence" value="ECO:0007669"/>
    <property type="project" value="UniProtKB-ARBA"/>
</dbReference>
<dbReference type="Gene3D" id="1.10.1200.10">
    <property type="entry name" value="ACP-like"/>
    <property type="match status" value="1"/>
</dbReference>
<feature type="region of interest" description="Disordered" evidence="8">
    <location>
        <begin position="1"/>
        <end position="27"/>
    </location>
</feature>
<feature type="region of interest" description="C-terminal hotdog fold" evidence="7">
    <location>
        <begin position="1101"/>
        <end position="1259"/>
    </location>
</feature>
<comment type="caution">
    <text evidence="12">The sequence shown here is derived from an EMBL/GenBank/DDBJ whole genome shotgun (WGS) entry which is preliminary data.</text>
</comment>
<organism evidence="12 13">
    <name type="scientific">Aspergillus steynii IBT 23096</name>
    <dbReference type="NCBI Taxonomy" id="1392250"/>
    <lineage>
        <taxon>Eukaryota</taxon>
        <taxon>Fungi</taxon>
        <taxon>Dikarya</taxon>
        <taxon>Ascomycota</taxon>
        <taxon>Pezizomycotina</taxon>
        <taxon>Eurotiomycetes</taxon>
        <taxon>Eurotiomycetidae</taxon>
        <taxon>Eurotiales</taxon>
        <taxon>Aspergillaceae</taxon>
        <taxon>Aspergillus</taxon>
        <taxon>Aspergillus subgen. Circumdati</taxon>
    </lineage>
</organism>
<dbReference type="CDD" id="cd02440">
    <property type="entry name" value="AdoMet_MTases"/>
    <property type="match status" value="1"/>
</dbReference>
<dbReference type="GO" id="GO:0006633">
    <property type="term" value="P:fatty acid biosynthetic process"/>
    <property type="evidence" value="ECO:0007669"/>
    <property type="project" value="InterPro"/>
</dbReference>
<proteinExistence type="predicted"/>
<name>A0A2I2GF92_9EURO</name>
<dbReference type="Gene3D" id="3.30.70.3290">
    <property type="match status" value="1"/>
</dbReference>
<dbReference type="Pfam" id="PF16197">
    <property type="entry name" value="KAsynt_C_assoc"/>
    <property type="match status" value="1"/>
</dbReference>
<dbReference type="Gene3D" id="3.40.50.150">
    <property type="entry name" value="Vaccinia Virus protein VP39"/>
    <property type="match status" value="1"/>
</dbReference>
<dbReference type="InterPro" id="IPR036291">
    <property type="entry name" value="NAD(P)-bd_dom_sf"/>
</dbReference>
<dbReference type="InterPro" id="IPR036736">
    <property type="entry name" value="ACP-like_sf"/>
</dbReference>
<protein>
    <submittedName>
        <fullName evidence="12">Uncharacterized protein</fullName>
    </submittedName>
</protein>
<gene>
    <name evidence="12" type="ORF">P170DRAFT_351036</name>
</gene>
<dbReference type="SMART" id="SM00829">
    <property type="entry name" value="PKS_ER"/>
    <property type="match status" value="1"/>
</dbReference>
<dbReference type="FunFam" id="3.40.50.720:FF:000209">
    <property type="entry name" value="Polyketide synthase Pks12"/>
    <property type="match status" value="1"/>
</dbReference>
<dbReference type="SUPFAM" id="SSF53901">
    <property type="entry name" value="Thiolase-like"/>
    <property type="match status" value="1"/>
</dbReference>
<accession>A0A2I2GF92</accession>
<dbReference type="SUPFAM" id="SSF47336">
    <property type="entry name" value="ACP-like"/>
    <property type="match status" value="1"/>
</dbReference>
<dbReference type="RefSeq" id="XP_024706856.1">
    <property type="nucleotide sequence ID" value="XM_024843835.1"/>
</dbReference>
<dbReference type="Gene3D" id="3.40.50.720">
    <property type="entry name" value="NAD(P)-binding Rossmann-like Domain"/>
    <property type="match status" value="2"/>
</dbReference>
<evidence type="ECO:0000256" key="8">
    <source>
        <dbReference type="SAM" id="MobiDB-lite"/>
    </source>
</evidence>
<evidence type="ECO:0000259" key="11">
    <source>
        <dbReference type="PROSITE" id="PS52019"/>
    </source>
</evidence>
<dbReference type="InterPro" id="IPR013968">
    <property type="entry name" value="PKS_KR"/>
</dbReference>
<evidence type="ECO:0000256" key="3">
    <source>
        <dbReference type="ARBA" id="ARBA00022679"/>
    </source>
</evidence>
<keyword evidence="5" id="KW-0511">Multifunctional enzyme</keyword>
<dbReference type="InterPro" id="IPR049552">
    <property type="entry name" value="PKS_DH_N"/>
</dbReference>
<dbReference type="GO" id="GO:0031177">
    <property type="term" value="F:phosphopantetheine binding"/>
    <property type="evidence" value="ECO:0007669"/>
    <property type="project" value="InterPro"/>
</dbReference>
<dbReference type="InterPro" id="IPR049900">
    <property type="entry name" value="PKS_mFAS_DH"/>
</dbReference>
<dbReference type="Gene3D" id="3.90.180.10">
    <property type="entry name" value="Medium-chain alcohol dehydrogenases, catalytic domain"/>
    <property type="match status" value="1"/>
</dbReference>
<dbReference type="InterPro" id="IPR016039">
    <property type="entry name" value="Thiolase-like"/>
</dbReference>
<dbReference type="InterPro" id="IPR020843">
    <property type="entry name" value="ER"/>
</dbReference>
<feature type="domain" description="Ketosynthase family 3 (KS3)" evidence="10">
    <location>
        <begin position="31"/>
        <end position="455"/>
    </location>
</feature>
<dbReference type="Proteomes" id="UP000234275">
    <property type="component" value="Unassembled WGS sequence"/>
</dbReference>
<dbReference type="InterPro" id="IPR009081">
    <property type="entry name" value="PP-bd_ACP"/>
</dbReference>
<dbReference type="PROSITE" id="PS52019">
    <property type="entry name" value="PKS_MFAS_DH"/>
    <property type="match status" value="1"/>
</dbReference>
<dbReference type="GO" id="GO:1901336">
    <property type="term" value="P:lactone biosynthetic process"/>
    <property type="evidence" value="ECO:0007669"/>
    <property type="project" value="UniProtKB-ARBA"/>
</dbReference>
<dbReference type="Pfam" id="PF08240">
    <property type="entry name" value="ADH_N"/>
    <property type="match status" value="1"/>
</dbReference>
<keyword evidence="2" id="KW-0597">Phosphoprotein</keyword>
<dbReference type="InterPro" id="IPR013217">
    <property type="entry name" value="Methyltransf_12"/>
</dbReference>
<dbReference type="SMART" id="SM00825">
    <property type="entry name" value="PKS_KS"/>
    <property type="match status" value="1"/>
</dbReference>
<dbReference type="PROSITE" id="PS00606">
    <property type="entry name" value="KS3_1"/>
    <property type="match status" value="1"/>
</dbReference>
<dbReference type="Pfam" id="PF02801">
    <property type="entry name" value="Ketoacyl-synt_C"/>
    <property type="match status" value="1"/>
</dbReference>
<evidence type="ECO:0000313" key="12">
    <source>
        <dbReference type="EMBL" id="PLB51554.1"/>
    </source>
</evidence>
<dbReference type="InterPro" id="IPR016035">
    <property type="entry name" value="Acyl_Trfase/lysoPLipase"/>
</dbReference>
<dbReference type="Gene3D" id="3.40.366.10">
    <property type="entry name" value="Malonyl-Coenzyme A Acyl Carrier Protein, domain 2"/>
    <property type="match status" value="1"/>
</dbReference>
<dbReference type="InterPro" id="IPR011032">
    <property type="entry name" value="GroES-like_sf"/>
</dbReference>
<dbReference type="SMART" id="SM00827">
    <property type="entry name" value="PKS_AT"/>
    <property type="match status" value="1"/>
</dbReference>
<evidence type="ECO:0000259" key="10">
    <source>
        <dbReference type="PROSITE" id="PS52004"/>
    </source>
</evidence>
<keyword evidence="1" id="KW-0596">Phosphopantetheine</keyword>
<dbReference type="GeneID" id="36551535"/>
<dbReference type="InterPro" id="IPR013154">
    <property type="entry name" value="ADH-like_N"/>
</dbReference>
<dbReference type="InterPro" id="IPR001227">
    <property type="entry name" value="Ac_transferase_dom_sf"/>
</dbReference>
<dbReference type="SUPFAM" id="SSF52151">
    <property type="entry name" value="FabD/lysophospholipase-like"/>
    <property type="match status" value="1"/>
</dbReference>
<dbReference type="InterPro" id="IPR016036">
    <property type="entry name" value="Malonyl_transacylase_ACP-bd"/>
</dbReference>
<dbReference type="PANTHER" id="PTHR43775">
    <property type="entry name" value="FATTY ACID SYNTHASE"/>
    <property type="match status" value="1"/>
</dbReference>
<dbReference type="SUPFAM" id="SSF55048">
    <property type="entry name" value="Probable ACP-binding domain of malonyl-CoA ACP transacylase"/>
    <property type="match status" value="1"/>
</dbReference>
<dbReference type="InterPro" id="IPR050091">
    <property type="entry name" value="PKS_NRPS_Biosynth_Enz"/>
</dbReference>
<dbReference type="SMART" id="SM00826">
    <property type="entry name" value="PKS_DH"/>
    <property type="match status" value="1"/>
</dbReference>
<dbReference type="GO" id="GO:0016491">
    <property type="term" value="F:oxidoreductase activity"/>
    <property type="evidence" value="ECO:0007669"/>
    <property type="project" value="InterPro"/>
</dbReference>
<dbReference type="Pfam" id="PF08242">
    <property type="entry name" value="Methyltransf_12"/>
    <property type="match status" value="1"/>
</dbReference>
<dbReference type="InterPro" id="IPR020807">
    <property type="entry name" value="PKS_DH"/>
</dbReference>
<keyword evidence="6" id="KW-0012">Acyltransferase</keyword>
<feature type="region of interest" description="N-terminal hotdog fold" evidence="7">
    <location>
        <begin position="937"/>
        <end position="1072"/>
    </location>
</feature>
<dbReference type="SUPFAM" id="SSF53335">
    <property type="entry name" value="S-adenosyl-L-methionine-dependent methyltransferases"/>
    <property type="match status" value="1"/>
</dbReference>
<dbReference type="InterPro" id="IPR018201">
    <property type="entry name" value="Ketoacyl_synth_AS"/>
</dbReference>
<evidence type="ECO:0000256" key="6">
    <source>
        <dbReference type="ARBA" id="ARBA00023315"/>
    </source>
</evidence>
<dbReference type="EMBL" id="MSFO01000002">
    <property type="protein sequence ID" value="PLB51554.1"/>
    <property type="molecule type" value="Genomic_DNA"/>
</dbReference>
<dbReference type="InterPro" id="IPR049551">
    <property type="entry name" value="PKS_DH_C"/>
</dbReference>
<evidence type="ECO:0000256" key="5">
    <source>
        <dbReference type="ARBA" id="ARBA00023268"/>
    </source>
</evidence>
<dbReference type="InterPro" id="IPR042104">
    <property type="entry name" value="PKS_dehydratase_sf"/>
</dbReference>